<keyword evidence="3" id="KW-1185">Reference proteome</keyword>
<protein>
    <submittedName>
        <fullName evidence="2">Uncharacterized protein</fullName>
    </submittedName>
</protein>
<dbReference type="Proteomes" id="UP000231419">
    <property type="component" value="Segment"/>
</dbReference>
<keyword evidence="1" id="KW-0472">Membrane</keyword>
<feature type="transmembrane region" description="Helical" evidence="1">
    <location>
        <begin position="14"/>
        <end position="32"/>
    </location>
</feature>
<dbReference type="EMBL" id="MF668286">
    <property type="protein sequence ID" value="ASZ74837.1"/>
    <property type="molecule type" value="Genomic_DNA"/>
</dbReference>
<evidence type="ECO:0000313" key="2">
    <source>
        <dbReference type="EMBL" id="ASZ74837.1"/>
    </source>
</evidence>
<gene>
    <name evidence="2" type="ORF">SEA_TRINA_19</name>
</gene>
<sequence>MNDMFGNKVQIGDIGYWVAGMGSPAFYLCRVIKHQKRTQVQLLDRDRLKEDKFWMETEKRFILISEQVTKDLLNTYAINS</sequence>
<keyword evidence="1" id="KW-1133">Transmembrane helix</keyword>
<evidence type="ECO:0000256" key="1">
    <source>
        <dbReference type="SAM" id="Phobius"/>
    </source>
</evidence>
<evidence type="ECO:0000313" key="3">
    <source>
        <dbReference type="Proteomes" id="UP000231419"/>
    </source>
</evidence>
<organism evidence="2 3">
    <name type="scientific">Rhodococcus phage Trina</name>
    <dbReference type="NCBI Taxonomy" id="2027905"/>
    <lineage>
        <taxon>Viruses</taxon>
        <taxon>Duplodnaviria</taxon>
        <taxon>Heunggongvirae</taxon>
        <taxon>Uroviricota</taxon>
        <taxon>Caudoviricetes</taxon>
        <taxon>Trinavirus</taxon>
        <taxon>Trinavirus trina</taxon>
    </lineage>
</organism>
<accession>A0A2D1ADP8</accession>
<reference evidence="3" key="1">
    <citation type="submission" date="2017-08" db="EMBL/GenBank/DDBJ databases">
        <authorList>
            <person name="de Groot N.N."/>
        </authorList>
    </citation>
    <scope>NUCLEOTIDE SEQUENCE [LARGE SCALE GENOMIC DNA]</scope>
</reference>
<keyword evidence="1" id="KW-0812">Transmembrane</keyword>
<proteinExistence type="predicted"/>
<name>A0A2D1ADP8_9CAUD</name>